<evidence type="ECO:0000256" key="1">
    <source>
        <dbReference type="ARBA" id="ARBA00004442"/>
    </source>
</evidence>
<dbReference type="Proteomes" id="UP000628017">
    <property type="component" value="Unassembled WGS sequence"/>
</dbReference>
<dbReference type="RefSeq" id="WP_188672273.1">
    <property type="nucleotide sequence ID" value="NZ_BMKA01000002.1"/>
</dbReference>
<dbReference type="GO" id="GO:0009279">
    <property type="term" value="C:cell outer membrane"/>
    <property type="evidence" value="ECO:0007669"/>
    <property type="project" value="UniProtKB-SubCell"/>
</dbReference>
<dbReference type="PANTHER" id="PTHR30329">
    <property type="entry name" value="STATOR ELEMENT OF FLAGELLAR MOTOR COMPLEX"/>
    <property type="match status" value="1"/>
</dbReference>
<reference evidence="7" key="1">
    <citation type="journal article" date="2014" name="Int. J. Syst. Evol. Microbiol.">
        <title>Complete genome sequence of Corynebacterium casei LMG S-19264T (=DSM 44701T), isolated from a smear-ripened cheese.</title>
        <authorList>
            <consortium name="US DOE Joint Genome Institute (JGI-PGF)"/>
            <person name="Walter F."/>
            <person name="Albersmeier A."/>
            <person name="Kalinowski J."/>
            <person name="Ruckert C."/>
        </authorList>
    </citation>
    <scope>NUCLEOTIDE SEQUENCE</scope>
    <source>
        <strain evidence="7">CGMCC 1.15880</strain>
    </source>
</reference>
<dbReference type="PRINTS" id="PR01021">
    <property type="entry name" value="OMPADOMAIN"/>
</dbReference>
<dbReference type="CDD" id="cd07185">
    <property type="entry name" value="OmpA_C-like"/>
    <property type="match status" value="1"/>
</dbReference>
<dbReference type="PROSITE" id="PS51257">
    <property type="entry name" value="PROKAR_LIPOPROTEIN"/>
    <property type="match status" value="1"/>
</dbReference>
<feature type="signal peptide" evidence="5">
    <location>
        <begin position="1"/>
        <end position="27"/>
    </location>
</feature>
<feature type="domain" description="OmpA-like" evidence="6">
    <location>
        <begin position="65"/>
        <end position="181"/>
    </location>
</feature>
<dbReference type="PROSITE" id="PS51123">
    <property type="entry name" value="OMPA_2"/>
    <property type="match status" value="1"/>
</dbReference>
<comment type="caution">
    <text evidence="7">The sequence shown here is derived from an EMBL/GenBank/DDBJ whole genome shotgun (WGS) entry which is preliminary data.</text>
</comment>
<dbReference type="Pfam" id="PF00691">
    <property type="entry name" value="OmpA"/>
    <property type="match status" value="1"/>
</dbReference>
<dbReference type="InterPro" id="IPR006664">
    <property type="entry name" value="OMP_bac"/>
</dbReference>
<sequence length="213" mass="23027">MKTVSITSSAVVALLLAGCSVTDNSFAYIGPEAGSEINDSSLGVSTAHNVAVLSGELGTLTANLTRKFAAEAPAQINFAFNSAALDATAQSQLRRQAQWIKAHPQIVFRVYGHTDKVGSNAYNRRLGKQRAVAAVNYLVSQGVDRHKVQAVASFGETRPVVLTEAPNRANRRTVTEVYGFARKGRASDLDGKYAKYVYDQYISTTYTTEDTKE</sequence>
<evidence type="ECO:0000259" key="6">
    <source>
        <dbReference type="PROSITE" id="PS51123"/>
    </source>
</evidence>
<dbReference type="AlphaFoldDB" id="A0A916QY92"/>
<dbReference type="InterPro" id="IPR036737">
    <property type="entry name" value="OmpA-like_sf"/>
</dbReference>
<evidence type="ECO:0000256" key="4">
    <source>
        <dbReference type="PROSITE-ProRule" id="PRU00473"/>
    </source>
</evidence>
<keyword evidence="2 4" id="KW-0472">Membrane</keyword>
<protein>
    <submittedName>
        <fullName evidence="7">Membrane protein</fullName>
    </submittedName>
</protein>
<feature type="chain" id="PRO_5037643694" evidence="5">
    <location>
        <begin position="28"/>
        <end position="213"/>
    </location>
</feature>
<accession>A0A916QY92</accession>
<keyword evidence="8" id="KW-1185">Reference proteome</keyword>
<dbReference type="InterPro" id="IPR050330">
    <property type="entry name" value="Bact_OuterMem_StrucFunc"/>
</dbReference>
<organism evidence="7 8">
    <name type="scientific">Neptunicoccus cionae</name>
    <dbReference type="NCBI Taxonomy" id="2035344"/>
    <lineage>
        <taxon>Bacteria</taxon>
        <taxon>Pseudomonadati</taxon>
        <taxon>Pseudomonadota</taxon>
        <taxon>Alphaproteobacteria</taxon>
        <taxon>Rhodobacterales</taxon>
        <taxon>Paracoccaceae</taxon>
        <taxon>Neptunicoccus</taxon>
    </lineage>
</organism>
<evidence type="ECO:0000256" key="5">
    <source>
        <dbReference type="SAM" id="SignalP"/>
    </source>
</evidence>
<keyword evidence="5" id="KW-0732">Signal</keyword>
<gene>
    <name evidence="7" type="ORF">GCM10011498_12970</name>
</gene>
<dbReference type="Gene3D" id="3.30.1330.60">
    <property type="entry name" value="OmpA-like domain"/>
    <property type="match status" value="1"/>
</dbReference>
<dbReference type="InterPro" id="IPR006665">
    <property type="entry name" value="OmpA-like"/>
</dbReference>
<evidence type="ECO:0000313" key="8">
    <source>
        <dbReference type="Proteomes" id="UP000628017"/>
    </source>
</evidence>
<keyword evidence="3" id="KW-0998">Cell outer membrane</keyword>
<name>A0A916QY92_9RHOB</name>
<proteinExistence type="predicted"/>
<dbReference type="PANTHER" id="PTHR30329:SF21">
    <property type="entry name" value="LIPOPROTEIN YIAD-RELATED"/>
    <property type="match status" value="1"/>
</dbReference>
<evidence type="ECO:0000256" key="2">
    <source>
        <dbReference type="ARBA" id="ARBA00023136"/>
    </source>
</evidence>
<dbReference type="EMBL" id="BMKA01000002">
    <property type="protein sequence ID" value="GGA14230.1"/>
    <property type="molecule type" value="Genomic_DNA"/>
</dbReference>
<reference evidence="7" key="2">
    <citation type="submission" date="2020-09" db="EMBL/GenBank/DDBJ databases">
        <authorList>
            <person name="Sun Q."/>
            <person name="Zhou Y."/>
        </authorList>
    </citation>
    <scope>NUCLEOTIDE SEQUENCE</scope>
    <source>
        <strain evidence="7">CGMCC 1.15880</strain>
    </source>
</reference>
<evidence type="ECO:0000256" key="3">
    <source>
        <dbReference type="ARBA" id="ARBA00023237"/>
    </source>
</evidence>
<comment type="subcellular location">
    <subcellularLocation>
        <location evidence="1">Cell outer membrane</location>
    </subcellularLocation>
</comment>
<dbReference type="SUPFAM" id="SSF103088">
    <property type="entry name" value="OmpA-like"/>
    <property type="match status" value="1"/>
</dbReference>
<evidence type="ECO:0000313" key="7">
    <source>
        <dbReference type="EMBL" id="GGA14230.1"/>
    </source>
</evidence>